<dbReference type="Pfam" id="PF00069">
    <property type="entry name" value="Pkinase"/>
    <property type="match status" value="1"/>
</dbReference>
<proteinExistence type="predicted"/>
<dbReference type="AlphaFoldDB" id="A0A397SUY4"/>
<keyword evidence="5 6" id="KW-0067">ATP-binding</keyword>
<feature type="domain" description="Protein kinase" evidence="7">
    <location>
        <begin position="31"/>
        <end position="166"/>
    </location>
</feature>
<keyword evidence="9" id="KW-1185">Reference proteome</keyword>
<dbReference type="CDD" id="cd00180">
    <property type="entry name" value="PKc"/>
    <property type="match status" value="1"/>
</dbReference>
<dbReference type="SMART" id="SM00220">
    <property type="entry name" value="S_TKc"/>
    <property type="match status" value="1"/>
</dbReference>
<dbReference type="STRING" id="658196.A0A397SUY4"/>
<evidence type="ECO:0000313" key="9">
    <source>
        <dbReference type="Proteomes" id="UP000265703"/>
    </source>
</evidence>
<dbReference type="PROSITE" id="PS00107">
    <property type="entry name" value="PROTEIN_KINASE_ATP"/>
    <property type="match status" value="1"/>
</dbReference>
<keyword evidence="2" id="KW-0808">Transferase</keyword>
<dbReference type="InterPro" id="IPR017441">
    <property type="entry name" value="Protein_kinase_ATP_BS"/>
</dbReference>
<dbReference type="GO" id="GO:0004674">
    <property type="term" value="F:protein serine/threonine kinase activity"/>
    <property type="evidence" value="ECO:0007669"/>
    <property type="project" value="UniProtKB-KW"/>
</dbReference>
<gene>
    <name evidence="8" type="ORF">C1645_738374</name>
</gene>
<dbReference type="InterPro" id="IPR000719">
    <property type="entry name" value="Prot_kinase_dom"/>
</dbReference>
<keyword evidence="3 6" id="KW-0547">Nucleotide-binding</keyword>
<dbReference type="Gene3D" id="1.10.510.10">
    <property type="entry name" value="Transferase(Phosphotransferase) domain 1"/>
    <property type="match status" value="1"/>
</dbReference>
<evidence type="ECO:0000313" key="8">
    <source>
        <dbReference type="EMBL" id="RIA89778.1"/>
    </source>
</evidence>
<evidence type="ECO:0000256" key="5">
    <source>
        <dbReference type="ARBA" id="ARBA00022840"/>
    </source>
</evidence>
<evidence type="ECO:0000256" key="6">
    <source>
        <dbReference type="PROSITE-ProRule" id="PRU10141"/>
    </source>
</evidence>
<dbReference type="Proteomes" id="UP000265703">
    <property type="component" value="Unassembled WGS sequence"/>
</dbReference>
<dbReference type="PANTHER" id="PTHR46485:SF5">
    <property type="entry name" value="CENTER DIVIDER, ISOFORM A"/>
    <property type="match status" value="1"/>
</dbReference>
<protein>
    <submittedName>
        <fullName evidence="8">Kinase-like domain-containing protein</fullName>
    </submittedName>
</protein>
<dbReference type="InterPro" id="IPR011009">
    <property type="entry name" value="Kinase-like_dom_sf"/>
</dbReference>
<sequence>MQNFENTDECIDWIEEAINKKHIKHYEYEHFNDFQVIGSGAFGKVFRASYNKAENYFALKSFFDLDSVTIKGIVREIMLQRDVDYHDNIIRFYGITKFVSDNQIYQSKNYLLVMEYANGGTLRDYLKKNFNRLTWDNKYNLAYQLACAVSCLHNEKIVHRDLVIFI</sequence>
<accession>A0A397SUY4</accession>
<dbReference type="GO" id="GO:0005524">
    <property type="term" value="F:ATP binding"/>
    <property type="evidence" value="ECO:0007669"/>
    <property type="project" value="UniProtKB-UniRule"/>
</dbReference>
<feature type="binding site" evidence="6">
    <location>
        <position position="60"/>
    </location>
    <ligand>
        <name>ATP</name>
        <dbReference type="ChEBI" id="CHEBI:30616"/>
    </ligand>
</feature>
<reference evidence="8 9" key="1">
    <citation type="submission" date="2018-06" db="EMBL/GenBank/DDBJ databases">
        <title>Comparative genomics reveals the genomic features of Rhizophagus irregularis, R. cerebriforme, R. diaphanum and Gigaspora rosea, and their symbiotic lifestyle signature.</title>
        <authorList>
            <person name="Morin E."/>
            <person name="San Clemente H."/>
            <person name="Chen E.C.H."/>
            <person name="De La Providencia I."/>
            <person name="Hainaut M."/>
            <person name="Kuo A."/>
            <person name="Kohler A."/>
            <person name="Murat C."/>
            <person name="Tang N."/>
            <person name="Roy S."/>
            <person name="Loubradou J."/>
            <person name="Henrissat B."/>
            <person name="Grigoriev I.V."/>
            <person name="Corradi N."/>
            <person name="Roux C."/>
            <person name="Martin F.M."/>
        </authorList>
    </citation>
    <scope>NUCLEOTIDE SEQUENCE [LARGE SCALE GENOMIC DNA]</scope>
    <source>
        <strain evidence="8 9">DAOM 227022</strain>
    </source>
</reference>
<evidence type="ECO:0000256" key="3">
    <source>
        <dbReference type="ARBA" id="ARBA00022741"/>
    </source>
</evidence>
<evidence type="ECO:0000259" key="7">
    <source>
        <dbReference type="PROSITE" id="PS50011"/>
    </source>
</evidence>
<name>A0A397SUY4_9GLOM</name>
<evidence type="ECO:0000256" key="2">
    <source>
        <dbReference type="ARBA" id="ARBA00022679"/>
    </source>
</evidence>
<evidence type="ECO:0000256" key="1">
    <source>
        <dbReference type="ARBA" id="ARBA00022527"/>
    </source>
</evidence>
<evidence type="ECO:0000256" key="4">
    <source>
        <dbReference type="ARBA" id="ARBA00022777"/>
    </source>
</evidence>
<dbReference type="SUPFAM" id="SSF56112">
    <property type="entry name" value="Protein kinase-like (PK-like)"/>
    <property type="match status" value="1"/>
</dbReference>
<dbReference type="PANTHER" id="PTHR46485">
    <property type="entry name" value="LIM DOMAIN KINASE 1"/>
    <property type="match status" value="1"/>
</dbReference>
<keyword evidence="4 8" id="KW-0418">Kinase</keyword>
<comment type="caution">
    <text evidence="8">The sequence shown here is derived from an EMBL/GenBank/DDBJ whole genome shotgun (WGS) entry which is preliminary data.</text>
</comment>
<dbReference type="PROSITE" id="PS50011">
    <property type="entry name" value="PROTEIN_KINASE_DOM"/>
    <property type="match status" value="1"/>
</dbReference>
<dbReference type="EMBL" id="QKYT01000205">
    <property type="protein sequence ID" value="RIA89778.1"/>
    <property type="molecule type" value="Genomic_DNA"/>
</dbReference>
<keyword evidence="1" id="KW-0723">Serine/threonine-protein kinase</keyword>
<dbReference type="InterPro" id="IPR050940">
    <property type="entry name" value="Actin_reg-Ser/Thr_kinase"/>
</dbReference>
<organism evidence="8 9">
    <name type="scientific">Glomus cerebriforme</name>
    <dbReference type="NCBI Taxonomy" id="658196"/>
    <lineage>
        <taxon>Eukaryota</taxon>
        <taxon>Fungi</taxon>
        <taxon>Fungi incertae sedis</taxon>
        <taxon>Mucoromycota</taxon>
        <taxon>Glomeromycotina</taxon>
        <taxon>Glomeromycetes</taxon>
        <taxon>Glomerales</taxon>
        <taxon>Glomeraceae</taxon>
        <taxon>Glomus</taxon>
    </lineage>
</organism>
<dbReference type="OrthoDB" id="10261027at2759"/>